<dbReference type="GO" id="GO:0061651">
    <property type="term" value="F:Atg12 conjugating enzyme activity"/>
    <property type="evidence" value="ECO:0007669"/>
    <property type="project" value="TreeGrafter"/>
</dbReference>
<dbReference type="GO" id="GO:0032446">
    <property type="term" value="P:protein modification by small protein conjugation"/>
    <property type="evidence" value="ECO:0007669"/>
    <property type="project" value="TreeGrafter"/>
</dbReference>
<reference evidence="7" key="1">
    <citation type="submission" date="2022-12" db="EMBL/GenBank/DDBJ databases">
        <authorList>
            <person name="Webb A."/>
        </authorList>
    </citation>
    <scope>NUCLEOTIDE SEQUENCE</scope>
    <source>
        <strain evidence="7">Pd1</strain>
    </source>
</reference>
<dbReference type="Proteomes" id="UP001162029">
    <property type="component" value="Unassembled WGS sequence"/>
</dbReference>
<evidence type="ECO:0000256" key="2">
    <source>
        <dbReference type="ARBA" id="ARBA00021099"/>
    </source>
</evidence>
<dbReference type="Gene3D" id="3.30.1460.50">
    <property type="match status" value="1"/>
</dbReference>
<dbReference type="InterPro" id="IPR007135">
    <property type="entry name" value="Atg3/Atg10"/>
</dbReference>
<evidence type="ECO:0000313" key="8">
    <source>
        <dbReference type="Proteomes" id="UP001162029"/>
    </source>
</evidence>
<name>A0AAV0TG60_9STRA</name>
<accession>A0AAV0TG60</accession>
<comment type="similarity">
    <text evidence="1">Belongs to the ATG10 family.</text>
</comment>
<gene>
    <name evidence="7" type="ORF">PDE001_LOCUS2457</name>
</gene>
<evidence type="ECO:0000256" key="4">
    <source>
        <dbReference type="ARBA" id="ARBA00022786"/>
    </source>
</evidence>
<keyword evidence="4" id="KW-0833">Ubl conjugation pathway</keyword>
<dbReference type="GO" id="GO:0005829">
    <property type="term" value="C:cytosol"/>
    <property type="evidence" value="ECO:0007669"/>
    <property type="project" value="TreeGrafter"/>
</dbReference>
<dbReference type="GO" id="GO:0000422">
    <property type="term" value="P:autophagy of mitochondrion"/>
    <property type="evidence" value="ECO:0007669"/>
    <property type="project" value="TreeGrafter"/>
</dbReference>
<dbReference type="PANTHER" id="PTHR14957:SF1">
    <property type="entry name" value="UBIQUITIN-LIKE-CONJUGATING ENZYME ATG10"/>
    <property type="match status" value="1"/>
</dbReference>
<dbReference type="EMBL" id="CANTFM010000404">
    <property type="protein sequence ID" value="CAI5721414.1"/>
    <property type="molecule type" value="Genomic_DNA"/>
</dbReference>
<dbReference type="AlphaFoldDB" id="A0AAV0TG60"/>
<protein>
    <recommendedName>
        <fullName evidence="2">Ubiquitin-like-conjugating enzyme ATG10</fullName>
    </recommendedName>
    <alternativeName>
        <fullName evidence="6">Autophagy-related protein 10</fullName>
    </alternativeName>
</protein>
<evidence type="ECO:0000256" key="6">
    <source>
        <dbReference type="ARBA" id="ARBA00029833"/>
    </source>
</evidence>
<evidence type="ECO:0000313" key="7">
    <source>
        <dbReference type="EMBL" id="CAI5721414.1"/>
    </source>
</evidence>
<evidence type="ECO:0000256" key="1">
    <source>
        <dbReference type="ARBA" id="ARBA00005696"/>
    </source>
</evidence>
<evidence type="ECO:0000256" key="3">
    <source>
        <dbReference type="ARBA" id="ARBA00022679"/>
    </source>
</evidence>
<comment type="caution">
    <text evidence="7">The sequence shown here is derived from an EMBL/GenBank/DDBJ whole genome shotgun (WGS) entry which is preliminary data.</text>
</comment>
<keyword evidence="8" id="KW-1185">Reference proteome</keyword>
<dbReference type="Pfam" id="PF03987">
    <property type="entry name" value="Autophagy_act_C"/>
    <property type="match status" value="1"/>
</dbReference>
<sequence>MRNGSLSYERFCMEAELLQRRSHELASRRDVEDAKCVATWEWRHGNRQHLVGNSFLVSSENARQYHSNAEDESVKLDKEMDQEIDELLQIEEYDWTGDDQAQTTLQTQEVEFALLEFHIVYHTIYQTPVLYFRVAAVDGMPLPSEVVTHDIKFPGSNGRSTFVAIEEHPVLGKPFSFLHPCETAAAMQLLQAQIPPDDSTKTSLEVQVPRYLASWLSLVQPLTGIPPLEYYSV</sequence>
<keyword evidence="5" id="KW-0072">Autophagy</keyword>
<evidence type="ECO:0000256" key="5">
    <source>
        <dbReference type="ARBA" id="ARBA00023006"/>
    </source>
</evidence>
<dbReference type="GO" id="GO:0000045">
    <property type="term" value="P:autophagosome assembly"/>
    <property type="evidence" value="ECO:0007669"/>
    <property type="project" value="TreeGrafter"/>
</dbReference>
<proteinExistence type="inferred from homology"/>
<organism evidence="7 8">
    <name type="scientific">Peronospora destructor</name>
    <dbReference type="NCBI Taxonomy" id="86335"/>
    <lineage>
        <taxon>Eukaryota</taxon>
        <taxon>Sar</taxon>
        <taxon>Stramenopiles</taxon>
        <taxon>Oomycota</taxon>
        <taxon>Peronosporomycetes</taxon>
        <taxon>Peronosporales</taxon>
        <taxon>Peronosporaceae</taxon>
        <taxon>Peronospora</taxon>
    </lineage>
</organism>
<dbReference type="PANTHER" id="PTHR14957">
    <property type="entry name" value="UBIQUITIN-LIKE-CONJUGATING ENZYME ATG10"/>
    <property type="match status" value="1"/>
</dbReference>
<keyword evidence="3" id="KW-0808">Transferase</keyword>